<dbReference type="KEGG" id="ssl:SS1G_06842"/>
<sequence>MAIPVTDRKTPEPVHYLGLETGEVERCTVDWTY</sequence>
<evidence type="ECO:0000313" key="2">
    <source>
        <dbReference type="Proteomes" id="UP000001312"/>
    </source>
</evidence>
<dbReference type="Proteomes" id="UP000001312">
    <property type="component" value="Unassembled WGS sequence"/>
</dbReference>
<dbReference type="GeneID" id="5488558"/>
<evidence type="ECO:0000313" key="1">
    <source>
        <dbReference type="EMBL" id="EDO04359.1"/>
    </source>
</evidence>
<accession>A7ENE3</accession>
<gene>
    <name evidence="1" type="ORF">SS1G_06842</name>
</gene>
<reference evidence="2" key="1">
    <citation type="journal article" date="2011" name="PLoS Genet.">
        <title>Genomic analysis of the necrotrophic fungal pathogens Sclerotinia sclerotiorum and Botrytis cinerea.</title>
        <authorList>
            <person name="Amselem J."/>
            <person name="Cuomo C.A."/>
            <person name="van Kan J.A."/>
            <person name="Viaud M."/>
            <person name="Benito E.P."/>
            <person name="Couloux A."/>
            <person name="Coutinho P.M."/>
            <person name="de Vries R.P."/>
            <person name="Dyer P.S."/>
            <person name="Fillinger S."/>
            <person name="Fournier E."/>
            <person name="Gout L."/>
            <person name="Hahn M."/>
            <person name="Kohn L."/>
            <person name="Lapalu N."/>
            <person name="Plummer K.M."/>
            <person name="Pradier J.M."/>
            <person name="Quevillon E."/>
            <person name="Sharon A."/>
            <person name="Simon A."/>
            <person name="ten Have A."/>
            <person name="Tudzynski B."/>
            <person name="Tudzynski P."/>
            <person name="Wincker P."/>
            <person name="Andrew M."/>
            <person name="Anthouard V."/>
            <person name="Beever R.E."/>
            <person name="Beffa R."/>
            <person name="Benoit I."/>
            <person name="Bouzid O."/>
            <person name="Brault B."/>
            <person name="Chen Z."/>
            <person name="Choquer M."/>
            <person name="Collemare J."/>
            <person name="Cotton P."/>
            <person name="Danchin E.G."/>
            <person name="Da Silva C."/>
            <person name="Gautier A."/>
            <person name="Giraud C."/>
            <person name="Giraud T."/>
            <person name="Gonzalez C."/>
            <person name="Grossetete S."/>
            <person name="Guldener U."/>
            <person name="Henrissat B."/>
            <person name="Howlett B.J."/>
            <person name="Kodira C."/>
            <person name="Kretschmer M."/>
            <person name="Lappartient A."/>
            <person name="Leroch M."/>
            <person name="Levis C."/>
            <person name="Mauceli E."/>
            <person name="Neuveglise C."/>
            <person name="Oeser B."/>
            <person name="Pearson M."/>
            <person name="Poulain J."/>
            <person name="Poussereau N."/>
            <person name="Quesneville H."/>
            <person name="Rascle C."/>
            <person name="Schumacher J."/>
            <person name="Segurens B."/>
            <person name="Sexton A."/>
            <person name="Silva E."/>
            <person name="Sirven C."/>
            <person name="Soanes D.M."/>
            <person name="Talbot N.J."/>
            <person name="Templeton M."/>
            <person name="Yandava C."/>
            <person name="Yarden O."/>
            <person name="Zeng Q."/>
            <person name="Rollins J.A."/>
            <person name="Lebrun M.H."/>
            <person name="Dickman M."/>
        </authorList>
    </citation>
    <scope>NUCLEOTIDE SEQUENCE [LARGE SCALE GENOMIC DNA]</scope>
    <source>
        <strain evidence="2">ATCC 18683 / 1980 / Ss-1</strain>
    </source>
</reference>
<name>A7ENE3_SCLS1</name>
<proteinExistence type="predicted"/>
<dbReference type="InParanoid" id="A7ENE3"/>
<dbReference type="AlphaFoldDB" id="A7ENE3"/>
<keyword evidence="2" id="KW-1185">Reference proteome</keyword>
<dbReference type="RefSeq" id="XP_001592601.1">
    <property type="nucleotide sequence ID" value="XM_001592551.1"/>
</dbReference>
<dbReference type="EMBL" id="CH476628">
    <property type="protein sequence ID" value="EDO04359.1"/>
    <property type="molecule type" value="Genomic_DNA"/>
</dbReference>
<protein>
    <submittedName>
        <fullName evidence="1">Uncharacterized protein</fullName>
    </submittedName>
</protein>
<organism evidence="1 2">
    <name type="scientific">Sclerotinia sclerotiorum (strain ATCC 18683 / 1980 / Ss-1)</name>
    <name type="common">White mold</name>
    <name type="synonym">Whetzelinia sclerotiorum</name>
    <dbReference type="NCBI Taxonomy" id="665079"/>
    <lineage>
        <taxon>Eukaryota</taxon>
        <taxon>Fungi</taxon>
        <taxon>Dikarya</taxon>
        <taxon>Ascomycota</taxon>
        <taxon>Pezizomycotina</taxon>
        <taxon>Leotiomycetes</taxon>
        <taxon>Helotiales</taxon>
        <taxon>Sclerotiniaceae</taxon>
        <taxon>Sclerotinia</taxon>
    </lineage>
</organism>